<feature type="compositionally biased region" description="Polar residues" evidence="1">
    <location>
        <begin position="48"/>
        <end position="58"/>
    </location>
</feature>
<evidence type="ECO:0000313" key="3">
    <source>
        <dbReference type="Proteomes" id="UP000184368"/>
    </source>
</evidence>
<feature type="compositionally biased region" description="Low complexity" evidence="1">
    <location>
        <begin position="8"/>
        <end position="22"/>
    </location>
</feature>
<dbReference type="AlphaFoldDB" id="A0A1M5CT96"/>
<sequence>MAKNNIEGSQQQGQGITIGTQGNNDMVIPGPATHGPHDKPEGQDDRTIPNQDRSSATNADKESE</sequence>
<reference evidence="2 3" key="1">
    <citation type="submission" date="2016-11" db="EMBL/GenBank/DDBJ databases">
        <authorList>
            <person name="Jaros S."/>
            <person name="Januszkiewicz K."/>
            <person name="Wedrychowicz H."/>
        </authorList>
    </citation>
    <scope>NUCLEOTIDE SEQUENCE [LARGE SCALE GENOMIC DNA]</scope>
    <source>
        <strain evidence="2 3">DSM 26897</strain>
    </source>
</reference>
<dbReference type="EMBL" id="FQUO01000009">
    <property type="protein sequence ID" value="SHF57867.1"/>
    <property type="molecule type" value="Genomic_DNA"/>
</dbReference>
<evidence type="ECO:0000256" key="1">
    <source>
        <dbReference type="SAM" id="MobiDB-lite"/>
    </source>
</evidence>
<evidence type="ECO:0000313" key="2">
    <source>
        <dbReference type="EMBL" id="SHF57867.1"/>
    </source>
</evidence>
<proteinExistence type="predicted"/>
<gene>
    <name evidence="2" type="ORF">SAMN05444008_109203</name>
</gene>
<dbReference type="RefSeq" id="WP_073043977.1">
    <property type="nucleotide sequence ID" value="NZ_FQUO01000009.1"/>
</dbReference>
<feature type="region of interest" description="Disordered" evidence="1">
    <location>
        <begin position="1"/>
        <end position="64"/>
    </location>
</feature>
<accession>A0A1M5CT96</accession>
<dbReference type="OrthoDB" id="9976001at2"/>
<organism evidence="2 3">
    <name type="scientific">Cnuella takakiae</name>
    <dbReference type="NCBI Taxonomy" id="1302690"/>
    <lineage>
        <taxon>Bacteria</taxon>
        <taxon>Pseudomonadati</taxon>
        <taxon>Bacteroidota</taxon>
        <taxon>Chitinophagia</taxon>
        <taxon>Chitinophagales</taxon>
        <taxon>Chitinophagaceae</taxon>
        <taxon>Cnuella</taxon>
    </lineage>
</organism>
<keyword evidence="3" id="KW-1185">Reference proteome</keyword>
<protein>
    <submittedName>
        <fullName evidence="2">Uncharacterized protein</fullName>
    </submittedName>
</protein>
<dbReference type="Proteomes" id="UP000184368">
    <property type="component" value="Unassembled WGS sequence"/>
</dbReference>
<dbReference type="STRING" id="1302690.BUE76_08515"/>
<feature type="compositionally biased region" description="Basic and acidic residues" evidence="1">
    <location>
        <begin position="35"/>
        <end position="47"/>
    </location>
</feature>
<name>A0A1M5CT96_9BACT</name>